<feature type="transmembrane region" description="Helical" evidence="8">
    <location>
        <begin position="336"/>
        <end position="354"/>
    </location>
</feature>
<proteinExistence type="inferred from homology"/>
<evidence type="ECO:0000256" key="5">
    <source>
        <dbReference type="ARBA" id="ARBA00022692"/>
    </source>
</evidence>
<feature type="transmembrane region" description="Helical" evidence="8">
    <location>
        <begin position="42"/>
        <end position="63"/>
    </location>
</feature>
<dbReference type="EMBL" id="JAFBFC010000004">
    <property type="protein sequence ID" value="MBM7703426.1"/>
    <property type="molecule type" value="Genomic_DNA"/>
</dbReference>
<keyword evidence="6 8" id="KW-1133">Transmembrane helix</keyword>
<dbReference type="PANTHER" id="PTHR34975:SF2">
    <property type="entry name" value="SPORE GERMINATION PROTEIN A2"/>
    <property type="match status" value="1"/>
</dbReference>
<dbReference type="Proteomes" id="UP000809829">
    <property type="component" value="Unassembled WGS sequence"/>
</dbReference>
<feature type="transmembrane region" description="Helical" evidence="8">
    <location>
        <begin position="114"/>
        <end position="135"/>
    </location>
</feature>
<dbReference type="Pfam" id="PF03845">
    <property type="entry name" value="Spore_permease"/>
    <property type="match status" value="1"/>
</dbReference>
<evidence type="ECO:0000256" key="6">
    <source>
        <dbReference type="ARBA" id="ARBA00022989"/>
    </source>
</evidence>
<feature type="transmembrane region" description="Helical" evidence="8">
    <location>
        <begin position="273"/>
        <end position="291"/>
    </location>
</feature>
<protein>
    <submittedName>
        <fullName evidence="9">Spore germination protein (Amino acid permease)</fullName>
    </submittedName>
</protein>
<keyword evidence="10" id="KW-1185">Reference proteome</keyword>
<evidence type="ECO:0000313" key="9">
    <source>
        <dbReference type="EMBL" id="MBM7703426.1"/>
    </source>
</evidence>
<dbReference type="PANTHER" id="PTHR34975">
    <property type="entry name" value="SPORE GERMINATION PROTEIN A2"/>
    <property type="match status" value="1"/>
</dbReference>
<comment type="subcellular location">
    <subcellularLocation>
        <location evidence="1">Membrane</location>
        <topology evidence="1">Multi-pass membrane protein</topology>
    </subcellularLocation>
</comment>
<feature type="transmembrane region" description="Helical" evidence="8">
    <location>
        <begin position="303"/>
        <end position="324"/>
    </location>
</feature>
<evidence type="ECO:0000256" key="2">
    <source>
        <dbReference type="ARBA" id="ARBA00007998"/>
    </source>
</evidence>
<dbReference type="NCBIfam" id="TIGR00912">
    <property type="entry name" value="2A0309"/>
    <property type="match status" value="1"/>
</dbReference>
<organism evidence="9 10">
    <name type="scientific">Priestia iocasae</name>
    <dbReference type="NCBI Taxonomy" id="2291674"/>
    <lineage>
        <taxon>Bacteria</taxon>
        <taxon>Bacillati</taxon>
        <taxon>Bacillota</taxon>
        <taxon>Bacilli</taxon>
        <taxon>Bacillales</taxon>
        <taxon>Bacillaceae</taxon>
        <taxon>Priestia</taxon>
    </lineage>
</organism>
<keyword evidence="7 8" id="KW-0472">Membrane</keyword>
<evidence type="ECO:0000256" key="1">
    <source>
        <dbReference type="ARBA" id="ARBA00004141"/>
    </source>
</evidence>
<reference evidence="9 10" key="1">
    <citation type="submission" date="2021-01" db="EMBL/GenBank/DDBJ databases">
        <title>Genomic Encyclopedia of Type Strains, Phase IV (KMG-IV): sequencing the most valuable type-strain genomes for metagenomic binning, comparative biology and taxonomic classification.</title>
        <authorList>
            <person name="Goeker M."/>
        </authorList>
    </citation>
    <scope>NUCLEOTIDE SEQUENCE [LARGE SCALE GENOMIC DNA]</scope>
    <source>
        <strain evidence="9 10">DSM 104297</strain>
    </source>
</reference>
<keyword evidence="5 8" id="KW-0812">Transmembrane</keyword>
<keyword evidence="4" id="KW-0309">Germination</keyword>
<name>A0ABS2QXF9_9BACI</name>
<feature type="transmembrane region" description="Helical" evidence="8">
    <location>
        <begin position="83"/>
        <end position="102"/>
    </location>
</feature>
<feature type="transmembrane region" description="Helical" evidence="8">
    <location>
        <begin position="218"/>
        <end position="238"/>
    </location>
</feature>
<evidence type="ECO:0000256" key="3">
    <source>
        <dbReference type="ARBA" id="ARBA00022448"/>
    </source>
</evidence>
<accession>A0ABS2QXF9</accession>
<evidence type="ECO:0000313" key="10">
    <source>
        <dbReference type="Proteomes" id="UP000809829"/>
    </source>
</evidence>
<evidence type="ECO:0000256" key="4">
    <source>
        <dbReference type="ARBA" id="ARBA00022544"/>
    </source>
</evidence>
<evidence type="ECO:0000256" key="7">
    <source>
        <dbReference type="ARBA" id="ARBA00023136"/>
    </source>
</evidence>
<comment type="similarity">
    <text evidence="2">Belongs to the amino acid-polyamine-organocation (APC) superfamily. Spore germination protein (SGP) (TC 2.A.3.9) family.</text>
</comment>
<keyword evidence="3" id="KW-0813">Transport</keyword>
<evidence type="ECO:0000256" key="8">
    <source>
        <dbReference type="SAM" id="Phobius"/>
    </source>
</evidence>
<gene>
    <name evidence="9" type="ORF">JOC83_002275</name>
</gene>
<sequence>MNDVGQNVLTTRQVFLLLILSTGLINHVMIIPNLLYAAGRDAWVSVLFTLPAYFLFLYILLFIIKYVKHQHIYEWCKFHFGKVFATIYILPIFLFLFLNTAVTLKDTTLWLNTYFLAESPPIVGILLLSFVSFIGSFLGIKILAIVAGIILPTVVLLGFLIMGVNTTEKNPSLLLPLFENGYQPSLNGIVYVSAGLLEIFLVILLLPYIKTPIRYKHLFILGVILVGLILGPLSAAIMEYGPIEASNLRYPAYEQWRLLRVGEYISNMDFFALYQWMSGAFIRISLFMYLLQTLVWKKRKWLLFIGGYVLLIATSMIPADYFAFNTFLYTYYFKGMTFFLLGLTVLTLCLAFIVKKRSNQHEKKTS</sequence>
<feature type="transmembrane region" description="Helical" evidence="8">
    <location>
        <begin position="142"/>
        <end position="164"/>
    </location>
</feature>
<feature type="transmembrane region" description="Helical" evidence="8">
    <location>
        <begin position="14"/>
        <end position="36"/>
    </location>
</feature>
<feature type="transmembrane region" description="Helical" evidence="8">
    <location>
        <begin position="184"/>
        <end position="206"/>
    </location>
</feature>
<dbReference type="InterPro" id="IPR004761">
    <property type="entry name" value="Spore_GerAB"/>
</dbReference>
<dbReference type="RefSeq" id="WP_205187299.1">
    <property type="nucleotide sequence ID" value="NZ_JAFBFC010000004.1"/>
</dbReference>
<comment type="caution">
    <text evidence="9">The sequence shown here is derived from an EMBL/GenBank/DDBJ whole genome shotgun (WGS) entry which is preliminary data.</text>
</comment>